<keyword evidence="2" id="KW-0813">Transport</keyword>
<proteinExistence type="predicted"/>
<organism evidence="10 11">
    <name type="scientific">Cerrena zonata</name>
    <dbReference type="NCBI Taxonomy" id="2478898"/>
    <lineage>
        <taxon>Eukaryota</taxon>
        <taxon>Fungi</taxon>
        <taxon>Dikarya</taxon>
        <taxon>Basidiomycota</taxon>
        <taxon>Agaricomycotina</taxon>
        <taxon>Agaricomycetes</taxon>
        <taxon>Polyporales</taxon>
        <taxon>Cerrenaceae</taxon>
        <taxon>Cerrena</taxon>
    </lineage>
</organism>
<protein>
    <recommendedName>
        <fullName evidence="9">Amino acid permease/ SLC12A domain-containing protein</fullName>
    </recommendedName>
</protein>
<keyword evidence="11" id="KW-1185">Reference proteome</keyword>
<dbReference type="PANTHER" id="PTHR43341">
    <property type="entry name" value="AMINO ACID PERMEASE"/>
    <property type="match status" value="1"/>
</dbReference>
<evidence type="ECO:0000313" key="11">
    <source>
        <dbReference type="Proteomes" id="UP001385951"/>
    </source>
</evidence>
<feature type="compositionally biased region" description="Basic and acidic residues" evidence="7">
    <location>
        <begin position="20"/>
        <end position="31"/>
    </location>
</feature>
<gene>
    <name evidence="10" type="ORF">QCA50_000747</name>
</gene>
<feature type="transmembrane region" description="Helical" evidence="8">
    <location>
        <begin position="289"/>
        <end position="308"/>
    </location>
</feature>
<dbReference type="Gene3D" id="1.20.1740.10">
    <property type="entry name" value="Amino acid/polyamine transporter I"/>
    <property type="match status" value="1"/>
</dbReference>
<dbReference type="InterPro" id="IPR004840">
    <property type="entry name" value="Amino_acid_permease_CS"/>
</dbReference>
<feature type="transmembrane region" description="Helical" evidence="8">
    <location>
        <begin position="341"/>
        <end position="363"/>
    </location>
</feature>
<comment type="subcellular location">
    <subcellularLocation>
        <location evidence="1">Membrane</location>
        <topology evidence="1">Multi-pass membrane protein</topology>
    </subcellularLocation>
</comment>
<feature type="transmembrane region" description="Helical" evidence="8">
    <location>
        <begin position="461"/>
        <end position="483"/>
    </location>
</feature>
<evidence type="ECO:0000256" key="6">
    <source>
        <dbReference type="ARBA" id="ARBA00023136"/>
    </source>
</evidence>
<evidence type="ECO:0000256" key="5">
    <source>
        <dbReference type="ARBA" id="ARBA00022989"/>
    </source>
</evidence>
<evidence type="ECO:0000256" key="8">
    <source>
        <dbReference type="SAM" id="Phobius"/>
    </source>
</evidence>
<accession>A0AAW0GVI9</accession>
<evidence type="ECO:0000256" key="7">
    <source>
        <dbReference type="SAM" id="MobiDB-lite"/>
    </source>
</evidence>
<comment type="caution">
    <text evidence="10">The sequence shown here is derived from an EMBL/GenBank/DDBJ whole genome shotgun (WGS) entry which is preliminary data.</text>
</comment>
<name>A0AAW0GVI9_9APHY</name>
<evidence type="ECO:0000256" key="1">
    <source>
        <dbReference type="ARBA" id="ARBA00004141"/>
    </source>
</evidence>
<dbReference type="GO" id="GO:0015171">
    <property type="term" value="F:amino acid transmembrane transporter activity"/>
    <property type="evidence" value="ECO:0007669"/>
    <property type="project" value="TreeGrafter"/>
</dbReference>
<dbReference type="PANTHER" id="PTHR43341:SF3">
    <property type="entry name" value="AMINO-ACID PERMEASE PB1C11.02-RELATED"/>
    <property type="match status" value="1"/>
</dbReference>
<feature type="transmembrane region" description="Helical" evidence="8">
    <location>
        <begin position="147"/>
        <end position="170"/>
    </location>
</feature>
<dbReference type="PIRSF" id="PIRSF006060">
    <property type="entry name" value="AA_transporter"/>
    <property type="match status" value="1"/>
</dbReference>
<dbReference type="FunFam" id="1.20.1740.10:FF:000001">
    <property type="entry name" value="Amino acid permease"/>
    <property type="match status" value="1"/>
</dbReference>
<feature type="transmembrane region" description="Helical" evidence="8">
    <location>
        <begin position="244"/>
        <end position="268"/>
    </location>
</feature>
<keyword evidence="4" id="KW-0029">Amino-acid transport</keyword>
<feature type="transmembrane region" description="Helical" evidence="8">
    <location>
        <begin position="176"/>
        <end position="196"/>
    </location>
</feature>
<dbReference type="AlphaFoldDB" id="A0AAW0GVI9"/>
<feature type="compositionally biased region" description="Low complexity" evidence="7">
    <location>
        <begin position="8"/>
        <end position="19"/>
    </location>
</feature>
<sequence length="585" mass="64250">MATPPVLSRSTSSSWTSTSEPKEPLKDDPRLVESLEAADKKPLWKRVLSGNADHQYDTQRGMSERHVMMIAIGGTIGTGIFLSAGSAVATAGPASALMSYFVVGVFCYAVVVSLGEMAAYIPISGTFAVFAARFVSPSMGFTLGWNYWLQWALTIPSELIAAAVILQYWTDALKPWMWALIIIFPIFAMQLIHVRVYGESEYWFAMIKVVMVILFIIVGLIYNWGGVIGHPGPGLSNFHDGQAFIGGFSAFAQTFALAFYSYGGVELVSLAAGETKSPHKAIPRAIKATFFRVVLFYILTILTIGLNINHADPSLLNAAENSNVAASPLTIVFMRAGFGPAVHIVNAVLLTAVLSATNSCFYASSRMLLALARTGQAPAIFGWVNRRGVPVPSLLLSLAVSGLTFLTTIWGEGAVFTWLLNLVGISSLMTWGSIGVISLQFRRAWKVQGRLMSDLPYTQPLFPLLPIFTIVLTILMFTADGYASVIAEPFDVKNIIATYLGVILYAVLYIGYAIYEWIWVKPPYHFIPIEKADLDTDAVWGPGEGDIVRQQDRELDEKRTAILEADAHGARRWLLRLRRVKKHVY</sequence>
<evidence type="ECO:0000256" key="4">
    <source>
        <dbReference type="ARBA" id="ARBA00022970"/>
    </source>
</evidence>
<keyword evidence="5 8" id="KW-1133">Transmembrane helix</keyword>
<keyword evidence="3 8" id="KW-0812">Transmembrane</keyword>
<dbReference type="Pfam" id="PF00324">
    <property type="entry name" value="AA_permease"/>
    <property type="match status" value="1"/>
</dbReference>
<dbReference type="GO" id="GO:0016020">
    <property type="term" value="C:membrane"/>
    <property type="evidence" value="ECO:0007669"/>
    <property type="project" value="UniProtKB-SubCell"/>
</dbReference>
<feature type="transmembrane region" description="Helical" evidence="8">
    <location>
        <begin position="66"/>
        <end position="84"/>
    </location>
</feature>
<feature type="transmembrane region" description="Helical" evidence="8">
    <location>
        <begin position="391"/>
        <end position="410"/>
    </location>
</feature>
<evidence type="ECO:0000259" key="9">
    <source>
        <dbReference type="Pfam" id="PF00324"/>
    </source>
</evidence>
<evidence type="ECO:0000256" key="3">
    <source>
        <dbReference type="ARBA" id="ARBA00022692"/>
    </source>
</evidence>
<feature type="transmembrane region" description="Helical" evidence="8">
    <location>
        <begin position="416"/>
        <end position="441"/>
    </location>
</feature>
<feature type="transmembrane region" description="Helical" evidence="8">
    <location>
        <begin position="495"/>
        <end position="515"/>
    </location>
</feature>
<feature type="domain" description="Amino acid permease/ SLC12A" evidence="9">
    <location>
        <begin position="66"/>
        <end position="516"/>
    </location>
</feature>
<evidence type="ECO:0000256" key="2">
    <source>
        <dbReference type="ARBA" id="ARBA00022448"/>
    </source>
</evidence>
<evidence type="ECO:0000313" key="10">
    <source>
        <dbReference type="EMBL" id="KAK7696104.1"/>
    </source>
</evidence>
<dbReference type="PROSITE" id="PS00218">
    <property type="entry name" value="AMINO_ACID_PERMEASE_1"/>
    <property type="match status" value="1"/>
</dbReference>
<keyword evidence="6 8" id="KW-0472">Membrane</keyword>
<feature type="transmembrane region" description="Helical" evidence="8">
    <location>
        <begin position="203"/>
        <end position="224"/>
    </location>
</feature>
<dbReference type="Proteomes" id="UP001385951">
    <property type="component" value="Unassembled WGS sequence"/>
</dbReference>
<dbReference type="InterPro" id="IPR050524">
    <property type="entry name" value="APC_YAT"/>
</dbReference>
<reference evidence="10 11" key="1">
    <citation type="submission" date="2022-09" db="EMBL/GenBank/DDBJ databases">
        <authorList>
            <person name="Palmer J.M."/>
        </authorList>
    </citation>
    <scope>NUCLEOTIDE SEQUENCE [LARGE SCALE GENOMIC DNA]</scope>
    <source>
        <strain evidence="10 11">DSM 7382</strain>
    </source>
</reference>
<feature type="region of interest" description="Disordered" evidence="7">
    <location>
        <begin position="1"/>
        <end position="31"/>
    </location>
</feature>
<dbReference type="EMBL" id="JASBNA010000001">
    <property type="protein sequence ID" value="KAK7696104.1"/>
    <property type="molecule type" value="Genomic_DNA"/>
</dbReference>
<dbReference type="InterPro" id="IPR004841">
    <property type="entry name" value="AA-permease/SLC12A_dom"/>
</dbReference>